<dbReference type="EMBL" id="JAPCWZ010000005">
    <property type="protein sequence ID" value="KAK8862816.1"/>
    <property type="molecule type" value="Genomic_DNA"/>
</dbReference>
<gene>
    <name evidence="1" type="ORF">PGQ11_009051</name>
</gene>
<keyword evidence="2" id="KW-1185">Reference proteome</keyword>
<name>A0ABR2IGX1_9PEZI</name>
<evidence type="ECO:0000313" key="1">
    <source>
        <dbReference type="EMBL" id="KAK8862816.1"/>
    </source>
</evidence>
<evidence type="ECO:0000313" key="2">
    <source>
        <dbReference type="Proteomes" id="UP001390339"/>
    </source>
</evidence>
<proteinExistence type="predicted"/>
<protein>
    <submittedName>
        <fullName evidence="1">Uncharacterized protein</fullName>
    </submittedName>
</protein>
<reference evidence="1 2" key="1">
    <citation type="journal article" date="2024" name="IMA Fungus">
        <title>Apiospora arundinis, a panoply of carbohydrate-active enzymes and secondary metabolites.</title>
        <authorList>
            <person name="Sorensen T."/>
            <person name="Petersen C."/>
            <person name="Muurmann A.T."/>
            <person name="Christiansen J.V."/>
            <person name="Brundto M.L."/>
            <person name="Overgaard C.K."/>
            <person name="Boysen A.T."/>
            <person name="Wollenberg R.D."/>
            <person name="Larsen T.O."/>
            <person name="Sorensen J.L."/>
            <person name="Nielsen K.L."/>
            <person name="Sondergaard T.E."/>
        </authorList>
    </citation>
    <scope>NUCLEOTIDE SEQUENCE [LARGE SCALE GENOMIC DNA]</scope>
    <source>
        <strain evidence="1 2">AAU 773</strain>
    </source>
</reference>
<accession>A0ABR2IGX1</accession>
<organism evidence="1 2">
    <name type="scientific">Apiospora arundinis</name>
    <dbReference type="NCBI Taxonomy" id="335852"/>
    <lineage>
        <taxon>Eukaryota</taxon>
        <taxon>Fungi</taxon>
        <taxon>Dikarya</taxon>
        <taxon>Ascomycota</taxon>
        <taxon>Pezizomycotina</taxon>
        <taxon>Sordariomycetes</taxon>
        <taxon>Xylariomycetidae</taxon>
        <taxon>Amphisphaeriales</taxon>
        <taxon>Apiosporaceae</taxon>
        <taxon>Apiospora</taxon>
    </lineage>
</organism>
<comment type="caution">
    <text evidence="1">The sequence shown here is derived from an EMBL/GenBank/DDBJ whole genome shotgun (WGS) entry which is preliminary data.</text>
</comment>
<sequence length="366" mass="41762">MEYRAYGIATPGRIEGNPSLAIPTEIFVSMRFPCALFEKKQTMPQRLWRKLQDQQHLPPQMFFNTDLPCPCESCFESPEVSAKAIFGPWLANARNRLQERHILLVELAWIMAFLKENPRLARSNVRFALWGCEAYQLLGGGDANSHFPSLQALAGEVYGPVSAPHMALHEGARYWGLLRTSPEILQPQRYLAHLNKDLSVLRSARSKLHQWLERGSSSNDEDEFRVSTDELNELCVVHAVLYKSIAVLLVSVVRSHATRFLKEKPMVPLATWWGNPPSGTGRTMSFDSAARSLYDWVDVLRYQLPYTVAEGKLTNQIHMPNRDDLIIDTIVRMNRKMKRLVKIVNEYLVDAPYLSESPSELPAIRM</sequence>
<dbReference type="Proteomes" id="UP001390339">
    <property type="component" value="Unassembled WGS sequence"/>
</dbReference>